<dbReference type="InterPro" id="IPR052027">
    <property type="entry name" value="PspC"/>
</dbReference>
<dbReference type="Pfam" id="PF04024">
    <property type="entry name" value="PspC"/>
    <property type="match status" value="1"/>
</dbReference>
<comment type="subcellular location">
    <subcellularLocation>
        <location evidence="1">Cell membrane</location>
        <topology evidence="1">Single-pass membrane protein</topology>
    </subcellularLocation>
</comment>
<proteinExistence type="predicted"/>
<dbReference type="InterPro" id="IPR007168">
    <property type="entry name" value="Phageshock_PspC_N"/>
</dbReference>
<dbReference type="PANTHER" id="PTHR33885:SF3">
    <property type="entry name" value="PHAGE SHOCK PROTEIN C"/>
    <property type="match status" value="1"/>
</dbReference>
<accession>A0A9D2HY44</accession>
<gene>
    <name evidence="8" type="ORF">H9950_08700</name>
</gene>
<dbReference type="Proteomes" id="UP000823862">
    <property type="component" value="Unassembled WGS sequence"/>
</dbReference>
<dbReference type="AlphaFoldDB" id="A0A9D2HY44"/>
<dbReference type="GO" id="GO:0005886">
    <property type="term" value="C:plasma membrane"/>
    <property type="evidence" value="ECO:0007669"/>
    <property type="project" value="UniProtKB-SubCell"/>
</dbReference>
<evidence type="ECO:0000256" key="2">
    <source>
        <dbReference type="ARBA" id="ARBA00022475"/>
    </source>
</evidence>
<dbReference type="PANTHER" id="PTHR33885">
    <property type="entry name" value="PHAGE SHOCK PROTEIN C"/>
    <property type="match status" value="1"/>
</dbReference>
<feature type="domain" description="Phage shock protein PspC N-terminal" evidence="7">
    <location>
        <begin position="5"/>
        <end position="63"/>
    </location>
</feature>
<evidence type="ECO:0000256" key="4">
    <source>
        <dbReference type="ARBA" id="ARBA00022989"/>
    </source>
</evidence>
<organism evidence="8 9">
    <name type="scientific">Candidatus Bacteroides avicola</name>
    <dbReference type="NCBI Taxonomy" id="2838468"/>
    <lineage>
        <taxon>Bacteria</taxon>
        <taxon>Pseudomonadati</taxon>
        <taxon>Bacteroidota</taxon>
        <taxon>Bacteroidia</taxon>
        <taxon>Bacteroidales</taxon>
        <taxon>Bacteroidaceae</taxon>
        <taxon>Bacteroides</taxon>
    </lineage>
</organism>
<sequence length="69" mass="7830">MNEPRKLRRSMRDRKLGGVCAGLAKYFDIDPTAVRAGFAVFAVFTLFTGLILYLVLWMVIPSESYQDTL</sequence>
<keyword evidence="4 6" id="KW-1133">Transmembrane helix</keyword>
<reference evidence="8" key="1">
    <citation type="journal article" date="2021" name="PeerJ">
        <title>Extensive microbial diversity within the chicken gut microbiome revealed by metagenomics and culture.</title>
        <authorList>
            <person name="Gilroy R."/>
            <person name="Ravi A."/>
            <person name="Getino M."/>
            <person name="Pursley I."/>
            <person name="Horton D.L."/>
            <person name="Alikhan N.F."/>
            <person name="Baker D."/>
            <person name="Gharbi K."/>
            <person name="Hall N."/>
            <person name="Watson M."/>
            <person name="Adriaenssens E.M."/>
            <person name="Foster-Nyarko E."/>
            <person name="Jarju S."/>
            <person name="Secka A."/>
            <person name="Antonio M."/>
            <person name="Oren A."/>
            <person name="Chaudhuri R.R."/>
            <person name="La Ragione R."/>
            <person name="Hildebrand F."/>
            <person name="Pallen M.J."/>
        </authorList>
    </citation>
    <scope>NUCLEOTIDE SEQUENCE</scope>
    <source>
        <strain evidence="8">ChiHjej12B11-9795</strain>
    </source>
</reference>
<reference evidence="8" key="2">
    <citation type="submission" date="2021-04" db="EMBL/GenBank/DDBJ databases">
        <authorList>
            <person name="Gilroy R."/>
        </authorList>
    </citation>
    <scope>NUCLEOTIDE SEQUENCE</scope>
    <source>
        <strain evidence="8">ChiHjej12B11-9795</strain>
    </source>
</reference>
<evidence type="ECO:0000256" key="1">
    <source>
        <dbReference type="ARBA" id="ARBA00004162"/>
    </source>
</evidence>
<evidence type="ECO:0000259" key="7">
    <source>
        <dbReference type="Pfam" id="PF04024"/>
    </source>
</evidence>
<keyword evidence="3 6" id="KW-0812">Transmembrane</keyword>
<name>A0A9D2HY44_9BACE</name>
<evidence type="ECO:0000256" key="5">
    <source>
        <dbReference type="ARBA" id="ARBA00023136"/>
    </source>
</evidence>
<evidence type="ECO:0000313" key="8">
    <source>
        <dbReference type="EMBL" id="HJA86248.1"/>
    </source>
</evidence>
<comment type="caution">
    <text evidence="8">The sequence shown here is derived from an EMBL/GenBank/DDBJ whole genome shotgun (WGS) entry which is preliminary data.</text>
</comment>
<evidence type="ECO:0000256" key="6">
    <source>
        <dbReference type="SAM" id="Phobius"/>
    </source>
</evidence>
<evidence type="ECO:0000256" key="3">
    <source>
        <dbReference type="ARBA" id="ARBA00022692"/>
    </source>
</evidence>
<evidence type="ECO:0000313" key="9">
    <source>
        <dbReference type="Proteomes" id="UP000823862"/>
    </source>
</evidence>
<keyword evidence="5 6" id="KW-0472">Membrane</keyword>
<dbReference type="EMBL" id="DWZI01000043">
    <property type="protein sequence ID" value="HJA86248.1"/>
    <property type="molecule type" value="Genomic_DNA"/>
</dbReference>
<keyword evidence="2" id="KW-1003">Cell membrane</keyword>
<protein>
    <submittedName>
        <fullName evidence="8">PspC domain-containing protein</fullName>
    </submittedName>
</protein>
<feature type="transmembrane region" description="Helical" evidence="6">
    <location>
        <begin position="38"/>
        <end position="60"/>
    </location>
</feature>